<feature type="region of interest" description="Disordered" evidence="1">
    <location>
        <begin position="712"/>
        <end position="783"/>
    </location>
</feature>
<dbReference type="PANTHER" id="PTHR11440">
    <property type="entry name" value="LECITHIN-CHOLESTEROL ACYLTRANSFERASE-RELATED"/>
    <property type="match status" value="1"/>
</dbReference>
<dbReference type="SUPFAM" id="SSF53474">
    <property type="entry name" value="alpha/beta-Hydrolases"/>
    <property type="match status" value="1"/>
</dbReference>
<feature type="compositionally biased region" description="Polar residues" evidence="1">
    <location>
        <begin position="225"/>
        <end position="235"/>
    </location>
</feature>
<feature type="compositionally biased region" description="Polar residues" evidence="1">
    <location>
        <begin position="769"/>
        <end position="783"/>
    </location>
</feature>
<evidence type="ECO:0000313" key="2">
    <source>
        <dbReference type="EMBL" id="KAH0553210.1"/>
    </source>
</evidence>
<keyword evidence="3" id="KW-1185">Reference proteome</keyword>
<name>A0A9P8L7A9_9PEZI</name>
<protein>
    <submittedName>
        <fullName evidence="2">Uncharacterized protein</fullName>
    </submittedName>
</protein>
<comment type="caution">
    <text evidence="2">The sequence shown here is derived from an EMBL/GenBank/DDBJ whole genome shotgun (WGS) entry which is preliminary data.</text>
</comment>
<feature type="region of interest" description="Disordered" evidence="1">
    <location>
        <begin position="94"/>
        <end position="198"/>
    </location>
</feature>
<dbReference type="Proteomes" id="UP000750711">
    <property type="component" value="Unassembled WGS sequence"/>
</dbReference>
<evidence type="ECO:0000313" key="3">
    <source>
        <dbReference type="Proteomes" id="UP000750711"/>
    </source>
</evidence>
<dbReference type="InterPro" id="IPR029058">
    <property type="entry name" value="AB_hydrolase_fold"/>
</dbReference>
<proteinExistence type="predicted"/>
<dbReference type="EMBL" id="JAGHQM010001545">
    <property type="protein sequence ID" value="KAH0553210.1"/>
    <property type="molecule type" value="Genomic_DNA"/>
</dbReference>
<feature type="region of interest" description="Disordered" evidence="1">
    <location>
        <begin position="1"/>
        <end position="60"/>
    </location>
</feature>
<feature type="compositionally biased region" description="Polar residues" evidence="1">
    <location>
        <begin position="248"/>
        <end position="269"/>
    </location>
</feature>
<sequence>MTPVQEDAFEDTRNSRPPTLRRTIGDAQGTLAQAKRIESPVDGDSDSSTDASDGERYFYGNLSEEDAGSVIGVSIDHVQMRFTSLPLEKAAAIGSVNGDGQPDEGPSAAKEEVAAGLLAEREPDRETPTETATESRRLNDLPKEDHQDALPTPWGSSPNQLQKSDISKSILRESLMTTRPRSSSGPAGGGSKRFSPFSLPSLPKSPSLSSFSFPVLGSPLPFLSTQKSNSGNNDSSRAKTWKPKMLFQESTISPDGTNSPSYSQLQPRQQPEMVISADEGGHLPRRSLTQLTPNAGHITIEQRLDVPSMSHGSRERPRPLRRATSDSSLSLQRSLSGVSSLGDDNRFESIHSLVNSRLKAIRDSFQDSNFTLPSLPSIGITLSPAKFLRGLKPDGLIKKWKPVAPSIAITQTESVSPELPDVHSNPQTNAANVSRSSDNGIDFWLLNALDKLKGDVVIMGGYRGSKLRSAKPPYRRIWIPIKVGLNLRKVDLEVGLSPEDEESTEETVVPDGMLTHIGPVDISRRLIRRLRQCENARNGTLRVWDYGYDWRLSPHLLSKKLIKFIEGLPSNAPGLPPSERGALVIAHSLGGLITRHAVNQRPELFSGVIFAGTPQSCVNILGPLRNGDDVLLSSRVLTAQVNFTMRTSFVLLPEDGRCFIDKRTKEEYPVDFFNVETWIEHCFSPCVAPPLPPLGSMTSSLGSLVGSMSGSLSSLPSSLKIRRDSSPERLGGSTLRVDMHNTSASDAANKARQASSRALGPQTGGQPPHSATGNHSNNSASTAVTISREDAITYLRRTLAETLRFKQELHHRAEHAKNNAYPPLAVIYGKSVPTLCGARVLGRDGIMRTDAYDDLVFASGDGVCLAREAMLPTHYHVAKGGRVSSDRGHLTLLGDLQGVGRCIDAVVEARRRGVGIDVGCGAHKK</sequence>
<gene>
    <name evidence="2" type="ORF">GP486_006615</name>
</gene>
<accession>A0A9P8L7A9</accession>
<feature type="region of interest" description="Disordered" evidence="1">
    <location>
        <begin position="223"/>
        <end position="270"/>
    </location>
</feature>
<organism evidence="2 3">
    <name type="scientific">Trichoglossum hirsutum</name>
    <dbReference type="NCBI Taxonomy" id="265104"/>
    <lineage>
        <taxon>Eukaryota</taxon>
        <taxon>Fungi</taxon>
        <taxon>Dikarya</taxon>
        <taxon>Ascomycota</taxon>
        <taxon>Pezizomycotina</taxon>
        <taxon>Geoglossomycetes</taxon>
        <taxon>Geoglossales</taxon>
        <taxon>Geoglossaceae</taxon>
        <taxon>Trichoglossum</taxon>
    </lineage>
</organism>
<feature type="compositionally biased region" description="Polar residues" evidence="1">
    <location>
        <begin position="740"/>
        <end position="756"/>
    </location>
</feature>
<evidence type="ECO:0000256" key="1">
    <source>
        <dbReference type="SAM" id="MobiDB-lite"/>
    </source>
</evidence>
<feature type="compositionally biased region" description="Basic and acidic residues" evidence="1">
    <location>
        <begin position="109"/>
        <end position="148"/>
    </location>
</feature>
<feature type="compositionally biased region" description="Polar residues" evidence="1">
    <location>
        <begin position="154"/>
        <end position="164"/>
    </location>
</feature>
<dbReference type="Gene3D" id="3.40.50.1820">
    <property type="entry name" value="alpha/beta hydrolase"/>
    <property type="match status" value="1"/>
</dbReference>
<dbReference type="AlphaFoldDB" id="A0A9P8L7A9"/>
<feature type="region of interest" description="Disordered" evidence="1">
    <location>
        <begin position="291"/>
        <end position="331"/>
    </location>
</feature>
<reference evidence="2" key="1">
    <citation type="submission" date="2021-03" db="EMBL/GenBank/DDBJ databases">
        <title>Comparative genomics and phylogenomic investigation of the class Geoglossomycetes provide insights into ecological specialization and systematics.</title>
        <authorList>
            <person name="Melie T."/>
            <person name="Pirro S."/>
            <person name="Miller A.N."/>
            <person name="Quandt A."/>
        </authorList>
    </citation>
    <scope>NUCLEOTIDE SEQUENCE</scope>
    <source>
        <strain evidence="2">CAQ_001_2017</strain>
    </source>
</reference>